<evidence type="ECO:0000313" key="1">
    <source>
        <dbReference type="EMBL" id="MCC2127239.1"/>
    </source>
</evidence>
<protein>
    <submittedName>
        <fullName evidence="1">Uncharacterized protein</fullName>
    </submittedName>
</protein>
<keyword evidence="2" id="KW-1185">Reference proteome</keyword>
<dbReference type="Proteomes" id="UP001198220">
    <property type="component" value="Unassembled WGS sequence"/>
</dbReference>
<dbReference type="EMBL" id="JAJEPS010000017">
    <property type="protein sequence ID" value="MCC2127239.1"/>
    <property type="molecule type" value="Genomic_DNA"/>
</dbReference>
<proteinExistence type="predicted"/>
<gene>
    <name evidence="1" type="ORF">LKD36_13785</name>
</gene>
<evidence type="ECO:0000313" key="2">
    <source>
        <dbReference type="Proteomes" id="UP001198220"/>
    </source>
</evidence>
<organism evidence="1 2">
    <name type="scientific">Hominiventricola filiformis</name>
    <dbReference type="NCBI Taxonomy" id="2885352"/>
    <lineage>
        <taxon>Bacteria</taxon>
        <taxon>Bacillati</taxon>
        <taxon>Bacillota</taxon>
        <taxon>Clostridia</taxon>
        <taxon>Lachnospirales</taxon>
        <taxon>Lachnospiraceae</taxon>
        <taxon>Hominiventricola</taxon>
    </lineage>
</organism>
<dbReference type="RefSeq" id="WP_308459939.1">
    <property type="nucleotide sequence ID" value="NZ_JAJEPS010000017.1"/>
</dbReference>
<name>A0AAE3A844_9FIRM</name>
<reference evidence="1 2" key="1">
    <citation type="submission" date="2021-10" db="EMBL/GenBank/DDBJ databases">
        <title>Anaerobic single-cell dispensing facilitates the cultivation of human gut bacteria.</title>
        <authorList>
            <person name="Afrizal A."/>
        </authorList>
    </citation>
    <scope>NUCLEOTIDE SEQUENCE [LARGE SCALE GENOMIC DNA]</scope>
    <source>
        <strain evidence="1 2">CLA-AA-H276</strain>
    </source>
</reference>
<dbReference type="AlphaFoldDB" id="A0AAE3A844"/>
<accession>A0AAE3A844</accession>
<comment type="caution">
    <text evidence="1">The sequence shown here is derived from an EMBL/GenBank/DDBJ whole genome shotgun (WGS) entry which is preliminary data.</text>
</comment>
<sequence>MNVKRKTVRFQDSLSDLAVYDAISDYKKYGYRSESHMVIEAVRRLIKDGSSELDPDTLADKIAERLAGKLTVSPSAEPIPTNEEAPSTDAAFDAALDFLSSF</sequence>